<evidence type="ECO:0000256" key="2">
    <source>
        <dbReference type="ARBA" id="ARBA00022801"/>
    </source>
</evidence>
<comment type="caution">
    <text evidence="5">The sequence shown here is derived from an EMBL/GenBank/DDBJ whole genome shotgun (WGS) entry which is preliminary data.</text>
</comment>
<evidence type="ECO:0000313" key="5">
    <source>
        <dbReference type="EMBL" id="PIQ67158.1"/>
    </source>
</evidence>
<evidence type="ECO:0000313" key="6">
    <source>
        <dbReference type="Proteomes" id="UP000229834"/>
    </source>
</evidence>
<dbReference type="GO" id="GO:0004573">
    <property type="term" value="F:Glc3Man9GlcNAc2 oligosaccharide glucosidase activity"/>
    <property type="evidence" value="ECO:0007669"/>
    <property type="project" value="InterPro"/>
</dbReference>
<gene>
    <name evidence="5" type="ORF">COV95_00220</name>
</gene>
<dbReference type="PANTHER" id="PTHR10412">
    <property type="entry name" value="MANNOSYL-OLIGOSACCHARIDE GLUCOSIDASE"/>
    <property type="match status" value="1"/>
</dbReference>
<dbReference type="PANTHER" id="PTHR10412:SF11">
    <property type="entry name" value="MANNOSYL-OLIGOSACCHARIDE GLUCOSIDASE"/>
    <property type="match status" value="1"/>
</dbReference>
<dbReference type="GO" id="GO:0009311">
    <property type="term" value="P:oligosaccharide metabolic process"/>
    <property type="evidence" value="ECO:0007669"/>
    <property type="project" value="InterPro"/>
</dbReference>
<organism evidence="5 6">
    <name type="scientific">Candidatus Zambryskibacteria bacterium CG11_big_fil_rev_8_21_14_0_20_40_24</name>
    <dbReference type="NCBI Taxonomy" id="1975116"/>
    <lineage>
        <taxon>Bacteria</taxon>
        <taxon>Candidatus Zambryskiibacteriota</taxon>
    </lineage>
</organism>
<dbReference type="EMBL" id="PCVC01000007">
    <property type="protein sequence ID" value="PIQ67158.1"/>
    <property type="molecule type" value="Genomic_DNA"/>
</dbReference>
<evidence type="ECO:0000256" key="1">
    <source>
        <dbReference type="ARBA" id="ARBA00010833"/>
    </source>
</evidence>
<dbReference type="AlphaFoldDB" id="A0A2H0K7C7"/>
<accession>A0A2H0K7C7</accession>
<name>A0A2H0K7C7_9BACT</name>
<proteinExistence type="inferred from homology"/>
<dbReference type="SUPFAM" id="SSF48208">
    <property type="entry name" value="Six-hairpin glycosidases"/>
    <property type="match status" value="1"/>
</dbReference>
<keyword evidence="2" id="KW-0378">Hydrolase</keyword>
<dbReference type="InterPro" id="IPR004888">
    <property type="entry name" value="Glycoside_hydrolase_63"/>
</dbReference>
<evidence type="ECO:0000259" key="4">
    <source>
        <dbReference type="Pfam" id="PF22422"/>
    </source>
</evidence>
<dbReference type="Pfam" id="PF22422">
    <property type="entry name" value="MGH1-like_GH"/>
    <property type="match status" value="1"/>
</dbReference>
<dbReference type="GO" id="GO:0006487">
    <property type="term" value="P:protein N-linked glycosylation"/>
    <property type="evidence" value="ECO:0007669"/>
    <property type="project" value="TreeGrafter"/>
</dbReference>
<feature type="domain" description="Mannosylglycerate hydrolase MGH1-like glycoside hydrolase" evidence="4">
    <location>
        <begin position="35"/>
        <end position="393"/>
    </location>
</feature>
<comment type="similarity">
    <text evidence="1">Belongs to the glycosyl hydrolase 63 family.</text>
</comment>
<dbReference type="InterPro" id="IPR054491">
    <property type="entry name" value="MGH1-like_GH"/>
</dbReference>
<reference evidence="5 6" key="1">
    <citation type="submission" date="2017-09" db="EMBL/GenBank/DDBJ databases">
        <title>Depth-based differentiation of microbial function through sediment-hosted aquifers and enrichment of novel symbionts in the deep terrestrial subsurface.</title>
        <authorList>
            <person name="Probst A.J."/>
            <person name="Ladd B."/>
            <person name="Jarett J.K."/>
            <person name="Geller-Mcgrath D.E."/>
            <person name="Sieber C.M."/>
            <person name="Emerson J.B."/>
            <person name="Anantharaman K."/>
            <person name="Thomas B.C."/>
            <person name="Malmstrom R."/>
            <person name="Stieglmeier M."/>
            <person name="Klingl A."/>
            <person name="Woyke T."/>
            <person name="Ryan C.M."/>
            <person name="Banfield J.F."/>
        </authorList>
    </citation>
    <scope>NUCLEOTIDE SEQUENCE [LARGE SCALE GENOMIC DNA]</scope>
    <source>
        <strain evidence="5">CG11_big_fil_rev_8_21_14_0_20_40_24</strain>
    </source>
</reference>
<dbReference type="Gene3D" id="1.50.10.10">
    <property type="match status" value="1"/>
</dbReference>
<dbReference type="InterPro" id="IPR008928">
    <property type="entry name" value="6-hairpin_glycosidase_sf"/>
</dbReference>
<sequence length="403" mass="47221">MDIPESLRARSYELLKKNQRHFGEFTYTVPSPNTYPYQWLWDSCFHAIVLSHFDLEAGKNELLSLLSRQFDNGMIPHMIYWDDQGFKNTHRLKIDWGTKGTSSITQPPMVAYAAWRIFQKNGEISFLEKIYKNLFHFYKYLINERDPHERHLIGIINPDESGEDNSPRFDSLLALPPIHNEEINYQKRMMLVEENKKCNFDAPFCMKNFFWVKDVPFNVIMVENLRSLSHIAEKLGHSYDAQYFNKEAENVALSMRELMSEDGMYWSTFGEDYQKIKVKTWAIFSPMFAKLLSQDEAQSLVSNYLLNPISFSAKYSVPTVSQDELSYSPNGFWRGPVWMATNWFIYKGLLQYGFNDEARKIKERSISLIERSGFREQFNPETGEGLGAEDFTWGTLVVDMDED</sequence>
<keyword evidence="3" id="KW-0326">Glycosidase</keyword>
<dbReference type="InterPro" id="IPR012341">
    <property type="entry name" value="6hp_glycosidase-like_sf"/>
</dbReference>
<protein>
    <recommendedName>
        <fullName evidence="4">Mannosylglycerate hydrolase MGH1-like glycoside hydrolase domain-containing protein</fullName>
    </recommendedName>
</protein>
<evidence type="ECO:0000256" key="3">
    <source>
        <dbReference type="ARBA" id="ARBA00023295"/>
    </source>
</evidence>
<dbReference type="Proteomes" id="UP000229834">
    <property type="component" value="Unassembled WGS sequence"/>
</dbReference>